<name>A0A9E2S7G3_9BACT</name>
<dbReference type="RefSeq" id="WP_217790911.1">
    <property type="nucleotide sequence ID" value="NZ_JAHSPG010000004.1"/>
</dbReference>
<feature type="domain" description="NYN" evidence="1">
    <location>
        <begin position="122"/>
        <end position="189"/>
    </location>
</feature>
<dbReference type="EMBL" id="JAHSPG010000004">
    <property type="protein sequence ID" value="MBV4357266.1"/>
    <property type="molecule type" value="Genomic_DNA"/>
</dbReference>
<accession>A0A9E2S7G3</accession>
<dbReference type="InterPro" id="IPR021139">
    <property type="entry name" value="NYN"/>
</dbReference>
<evidence type="ECO:0000259" key="1">
    <source>
        <dbReference type="Pfam" id="PF01936"/>
    </source>
</evidence>
<dbReference type="Proteomes" id="UP000812270">
    <property type="component" value="Unassembled WGS sequence"/>
</dbReference>
<dbReference type="Pfam" id="PF01936">
    <property type="entry name" value="NYN"/>
    <property type="match status" value="1"/>
</dbReference>
<evidence type="ECO:0000313" key="2">
    <source>
        <dbReference type="EMBL" id="MBV4357266.1"/>
    </source>
</evidence>
<organism evidence="2 3">
    <name type="scientific">Pinibacter aurantiacus</name>
    <dbReference type="NCBI Taxonomy" id="2851599"/>
    <lineage>
        <taxon>Bacteria</taxon>
        <taxon>Pseudomonadati</taxon>
        <taxon>Bacteroidota</taxon>
        <taxon>Chitinophagia</taxon>
        <taxon>Chitinophagales</taxon>
        <taxon>Chitinophagaceae</taxon>
        <taxon>Pinibacter</taxon>
    </lineage>
</organism>
<comment type="caution">
    <text evidence="2">The sequence shown here is derived from an EMBL/GenBank/DDBJ whole genome shotgun (WGS) entry which is preliminary data.</text>
</comment>
<dbReference type="GO" id="GO:0004540">
    <property type="term" value="F:RNA nuclease activity"/>
    <property type="evidence" value="ECO:0007669"/>
    <property type="project" value="InterPro"/>
</dbReference>
<sequence>MRQNHSIAIFVDGGFFLKQYRKIFSEALTHSPEEVAKNLYTIALRHVAKDEHLYRIFYYDSLPLLKKVHNPITKKCIDFSRSEQARFRLEFFEQLKKKRKLALRLGTIKDSSNWVIKPEKTKQLLNKQIEISDLTENDITYEMRQKGIDMKIGVDITSLALKEFVGKMVLISGDSDFVPASKLARREGIDFVLDPMWNHIDRNLFEHIDGLRSTCPNPRGKTVI</sequence>
<reference evidence="2" key="1">
    <citation type="submission" date="2021-06" db="EMBL/GenBank/DDBJ databases">
        <authorList>
            <person name="Huq M.A."/>
        </authorList>
    </citation>
    <scope>NUCLEOTIDE SEQUENCE</scope>
    <source>
        <strain evidence="2">MAH-26</strain>
    </source>
</reference>
<keyword evidence="3" id="KW-1185">Reference proteome</keyword>
<proteinExistence type="predicted"/>
<dbReference type="CDD" id="cd18722">
    <property type="entry name" value="PIN_NicB-like"/>
    <property type="match status" value="1"/>
</dbReference>
<dbReference type="AlphaFoldDB" id="A0A9E2S7G3"/>
<gene>
    <name evidence="2" type="ORF">KTO63_08925</name>
</gene>
<evidence type="ECO:0000313" key="3">
    <source>
        <dbReference type="Proteomes" id="UP000812270"/>
    </source>
</evidence>
<protein>
    <submittedName>
        <fullName evidence="2">NYN domain-containing protein</fullName>
    </submittedName>
</protein>